<dbReference type="InterPro" id="IPR053161">
    <property type="entry name" value="Ulvan_degrading_GH"/>
</dbReference>
<reference evidence="2" key="1">
    <citation type="journal article" date="2019" name="Int. J. Syst. Evol. Microbiol.">
        <title>The Global Catalogue of Microorganisms (GCM) 10K type strain sequencing project: providing services to taxonomists for standard genome sequencing and annotation.</title>
        <authorList>
            <consortium name="The Broad Institute Genomics Platform"/>
            <consortium name="The Broad Institute Genome Sequencing Center for Infectious Disease"/>
            <person name="Wu L."/>
            <person name="Ma J."/>
        </authorList>
    </citation>
    <scope>NUCLEOTIDE SEQUENCE [LARGE SCALE GENOMIC DNA]</scope>
    <source>
        <strain evidence="2">JCM 18537</strain>
    </source>
</reference>
<proteinExistence type="predicted"/>
<dbReference type="Pfam" id="PF17132">
    <property type="entry name" value="Glyco_hydro_106"/>
    <property type="match status" value="2"/>
</dbReference>
<dbReference type="Proteomes" id="UP001501645">
    <property type="component" value="Unassembled WGS sequence"/>
</dbReference>
<keyword evidence="1" id="KW-0378">Hydrolase</keyword>
<keyword evidence="2" id="KW-1185">Reference proteome</keyword>
<comment type="caution">
    <text evidence="1">The sequence shown here is derived from an EMBL/GenBank/DDBJ whole genome shotgun (WGS) entry which is preliminary data.</text>
</comment>
<name>A0ABP9ARP0_9MICO</name>
<dbReference type="RefSeq" id="WP_345441667.1">
    <property type="nucleotide sequence ID" value="NZ_BAABKO010000007.1"/>
</dbReference>
<sequence>MSLITPALAAEFAAPPAEDRVMMRWWWFGVGADEADLTRELESMRSAGIGGVEAAFLYPLDPDPRQPAFLSTRFRELLRHAADEAHRLGLRFDLTLGSGWSYGGAHIPSALAAKRVRFAQRATGPHGGDLPVHGDWPEDRVVAAYVGEGQPGDRRGGWSPLEIVDDTVHVPAGRGPRTLLLAIAGPTGQQVKRAGLGAEGPVLDHYSAEATRHHLASVGDALLDAAGGPGRVHAVFCDSLEVYDADWTDDILAEFARRRGYDALPLLPALHVHADPVFRADWHRTLGELAEERFLGELADWARERGVRLRVQNYGEPPTTASAFRHADLIEGEGWGWRGIPQTKWASSAAHHLGVDVVSSETWTWVNSPSFRAVPLDLKGEAHEHALSGVTRFVGHGWPSSPRVAAAPGWAMYASGALSDRNAWWPVAPELFAYLQRLSTLMRRGEHIADVGVWLPYDGARASFAHGGERNLWRRCAERVPIAVTTAIRAAGYDFDVVDAGMPAIARRHRVVVVTERPGPDDAAALSAVAAAGVAIVAVDADLGVAGARRTSIDDLGGCLAAIVAPDAPVDRAETVGVVHRRLDDGDLYLVANTSASEERVELHPRTPFTRWERWDAHDGSVAEGAGSIRLVLAPYEAALVVTGDGEPGAHEPADAAGERRSLRLEEWDVVAPDGSTRRVPLPHRWEEDETGTVVYRARVSLDRAARAELGFDLAGWPVPARTATQPQSFQAHAAMPVGAVARVRVDGQDVGAIWDAPWRLALDLPAGASTIDLAVSSASVAELRDPAWRRIFADAERVHGVRFTMQDIDVSDEAHPAGLFATPVLVIG</sequence>
<evidence type="ECO:0000313" key="2">
    <source>
        <dbReference type="Proteomes" id="UP001501645"/>
    </source>
</evidence>
<organism evidence="1 2">
    <name type="scientific">Microbacterium gilvum</name>
    <dbReference type="NCBI Taxonomy" id="1336204"/>
    <lineage>
        <taxon>Bacteria</taxon>
        <taxon>Bacillati</taxon>
        <taxon>Actinomycetota</taxon>
        <taxon>Actinomycetes</taxon>
        <taxon>Micrococcales</taxon>
        <taxon>Microbacteriaceae</taxon>
        <taxon>Microbacterium</taxon>
    </lineage>
</organism>
<evidence type="ECO:0000313" key="1">
    <source>
        <dbReference type="EMBL" id="GAA4784512.1"/>
    </source>
</evidence>
<protein>
    <submittedName>
        <fullName evidence="1">Glycosyl hydrolase</fullName>
    </submittedName>
</protein>
<dbReference type="GO" id="GO:0016787">
    <property type="term" value="F:hydrolase activity"/>
    <property type="evidence" value="ECO:0007669"/>
    <property type="project" value="UniProtKB-KW"/>
</dbReference>
<gene>
    <name evidence="1" type="ORF">GCM10023351_32610</name>
</gene>
<dbReference type="PANTHER" id="PTHR36848">
    <property type="entry name" value="DNA-BINDING PROTEIN (PUTATIVE SECRETED PROTEIN)-RELATED"/>
    <property type="match status" value="1"/>
</dbReference>
<dbReference type="EMBL" id="BAABKO010000007">
    <property type="protein sequence ID" value="GAA4784512.1"/>
    <property type="molecule type" value="Genomic_DNA"/>
</dbReference>
<dbReference type="PANTHER" id="PTHR36848:SF2">
    <property type="entry name" value="SECRETED PROTEIN"/>
    <property type="match status" value="1"/>
</dbReference>
<accession>A0ABP9ARP0</accession>